<protein>
    <submittedName>
        <fullName evidence="1">Uncharacterized protein</fullName>
    </submittedName>
</protein>
<name>A0AC11ELE4_SHEEP</name>
<reference evidence="1" key="1">
    <citation type="submission" date="2020-11" db="EMBL/GenBank/DDBJ databases">
        <authorList>
            <person name="Davenport K.M."/>
            <person name="Bickhart D.M."/>
            <person name="Smith T.P.L."/>
            <person name="Murdoch B.M."/>
            <person name="Rosen B.D."/>
        </authorList>
    </citation>
    <scope>NUCLEOTIDE SEQUENCE [LARGE SCALE GENOMIC DNA]</scope>
    <source>
        <strain evidence="1">OAR_USU_Benz2616</strain>
    </source>
</reference>
<proteinExistence type="predicted"/>
<accession>A0AC11ELE4</accession>
<evidence type="ECO:0000313" key="1">
    <source>
        <dbReference type="Ensembl" id="ENSOARP00020060093.1"/>
    </source>
</evidence>
<sequence length="134" mass="15550">MEGPTPGTEDRLRGTEVQTWAEAQRDSYTHHIRWPKYWSFSFNIRPSNEHPGLISFRMDWLDLLAVQGTLKTLLQHHSSKASILQRPAFFIVQLSHPYMTTGRTIALTRWTLVDKGEVFGSSWLNNFQSPNQFC</sequence>
<organism evidence="1">
    <name type="scientific">Ovis aries</name>
    <name type="common">Sheep</name>
    <dbReference type="NCBI Taxonomy" id="9940"/>
    <lineage>
        <taxon>Eukaryota</taxon>
        <taxon>Metazoa</taxon>
        <taxon>Chordata</taxon>
        <taxon>Craniata</taxon>
        <taxon>Vertebrata</taxon>
        <taxon>Euteleostomi</taxon>
        <taxon>Mammalia</taxon>
        <taxon>Eutheria</taxon>
        <taxon>Laurasiatheria</taxon>
        <taxon>Artiodactyla</taxon>
        <taxon>Ruminantia</taxon>
        <taxon>Pecora</taxon>
        <taxon>Bovidae</taxon>
        <taxon>Caprinae</taxon>
        <taxon>Ovis</taxon>
    </lineage>
</organism>
<reference evidence="1" key="2">
    <citation type="submission" date="2025-08" db="UniProtKB">
        <authorList>
            <consortium name="Ensembl"/>
        </authorList>
    </citation>
    <scope>IDENTIFICATION</scope>
</reference>
<dbReference type="Ensembl" id="ENSOART00020071849.1">
    <property type="protein sequence ID" value="ENSOARP00020060093.1"/>
    <property type="gene ID" value="ENSOARG00020036198.1"/>
</dbReference>
<reference evidence="1" key="3">
    <citation type="submission" date="2025-09" db="UniProtKB">
        <authorList>
            <consortium name="Ensembl"/>
        </authorList>
    </citation>
    <scope>IDENTIFICATION</scope>
</reference>